<reference evidence="2" key="2">
    <citation type="submission" date="2015-01" db="EMBL/GenBank/DDBJ databases">
        <title>Evolutionary Origins and Diversification of the Mycorrhizal Mutualists.</title>
        <authorList>
            <consortium name="DOE Joint Genome Institute"/>
            <consortium name="Mycorrhizal Genomics Consortium"/>
            <person name="Kohler A."/>
            <person name="Kuo A."/>
            <person name="Nagy L.G."/>
            <person name="Floudas D."/>
            <person name="Copeland A."/>
            <person name="Barry K.W."/>
            <person name="Cichocki N."/>
            <person name="Veneault-Fourrey C."/>
            <person name="LaButti K."/>
            <person name="Lindquist E.A."/>
            <person name="Lipzen A."/>
            <person name="Lundell T."/>
            <person name="Morin E."/>
            <person name="Murat C."/>
            <person name="Riley R."/>
            <person name="Ohm R."/>
            <person name="Sun H."/>
            <person name="Tunlid A."/>
            <person name="Henrissat B."/>
            <person name="Grigoriev I.V."/>
            <person name="Hibbett D.S."/>
            <person name="Martin F."/>
        </authorList>
    </citation>
    <scope>NUCLEOTIDE SEQUENCE [LARGE SCALE GENOMIC DNA]</scope>
    <source>
        <strain evidence="2">h7</strain>
    </source>
</reference>
<protein>
    <submittedName>
        <fullName evidence="1">Uncharacterized protein</fullName>
    </submittedName>
</protein>
<sequence>MLRSAASRRFILLARSARTFSNSSRPGVRPVSQENILRIQQNGVNSTHLNSYRTRSFRTENLNESDDASNKVPLDDEGSVREISSELLRMSVDAAKDLGVKCTVTSLAHSGLHICADWVIRDEVKEVIIFWRDVAHGALREHATVEKLEAKGEMHGIHEVAAKLAVLMRKNDVKFSVVHDGNEMVFVRVYPGKGPDSIIYRLSPPISMDDKVEGKPICEGFVRHVMFNGRKGIDDLLNANDI</sequence>
<dbReference type="Proteomes" id="UP000053424">
    <property type="component" value="Unassembled WGS sequence"/>
</dbReference>
<reference evidence="1 2" key="1">
    <citation type="submission" date="2014-04" db="EMBL/GenBank/DDBJ databases">
        <authorList>
            <consortium name="DOE Joint Genome Institute"/>
            <person name="Kuo A."/>
            <person name="Gay G."/>
            <person name="Dore J."/>
            <person name="Kohler A."/>
            <person name="Nagy L.G."/>
            <person name="Floudas D."/>
            <person name="Copeland A."/>
            <person name="Barry K.W."/>
            <person name="Cichocki N."/>
            <person name="Veneault-Fourrey C."/>
            <person name="LaButti K."/>
            <person name="Lindquist E.A."/>
            <person name="Lipzen A."/>
            <person name="Lundell T."/>
            <person name="Morin E."/>
            <person name="Murat C."/>
            <person name="Sun H."/>
            <person name="Tunlid A."/>
            <person name="Henrissat B."/>
            <person name="Grigoriev I.V."/>
            <person name="Hibbett D.S."/>
            <person name="Martin F."/>
            <person name="Nordberg H.P."/>
            <person name="Cantor M.N."/>
            <person name="Hua S.X."/>
        </authorList>
    </citation>
    <scope>NUCLEOTIDE SEQUENCE [LARGE SCALE GENOMIC DNA]</scope>
    <source>
        <strain evidence="2">h7</strain>
    </source>
</reference>
<proteinExistence type="predicted"/>
<keyword evidence="2" id="KW-1185">Reference proteome</keyword>
<evidence type="ECO:0000313" key="1">
    <source>
        <dbReference type="EMBL" id="KIM41763.1"/>
    </source>
</evidence>
<name>A0A0C2XVU1_HEBCY</name>
<dbReference type="AlphaFoldDB" id="A0A0C2XVU1"/>
<accession>A0A0C2XVU1</accession>
<dbReference type="EMBL" id="KN831779">
    <property type="protein sequence ID" value="KIM41763.1"/>
    <property type="molecule type" value="Genomic_DNA"/>
</dbReference>
<organism evidence="1 2">
    <name type="scientific">Hebeloma cylindrosporum</name>
    <dbReference type="NCBI Taxonomy" id="76867"/>
    <lineage>
        <taxon>Eukaryota</taxon>
        <taxon>Fungi</taxon>
        <taxon>Dikarya</taxon>
        <taxon>Basidiomycota</taxon>
        <taxon>Agaricomycotina</taxon>
        <taxon>Agaricomycetes</taxon>
        <taxon>Agaricomycetidae</taxon>
        <taxon>Agaricales</taxon>
        <taxon>Agaricineae</taxon>
        <taxon>Hymenogastraceae</taxon>
        <taxon>Hebeloma</taxon>
    </lineage>
</organism>
<evidence type="ECO:0000313" key="2">
    <source>
        <dbReference type="Proteomes" id="UP000053424"/>
    </source>
</evidence>
<gene>
    <name evidence="1" type="ORF">M413DRAFT_27346</name>
</gene>
<dbReference type="HOGENOM" id="CLU_1090111_0_0_1"/>